<reference evidence="2" key="1">
    <citation type="journal article" date="2019" name="Int. J. Syst. Evol. Microbiol.">
        <title>The Global Catalogue of Microorganisms (GCM) 10K type strain sequencing project: providing services to taxonomists for standard genome sequencing and annotation.</title>
        <authorList>
            <consortium name="The Broad Institute Genomics Platform"/>
            <consortium name="The Broad Institute Genome Sequencing Center for Infectious Disease"/>
            <person name="Wu L."/>
            <person name="Ma J."/>
        </authorList>
    </citation>
    <scope>NUCLEOTIDE SEQUENCE [LARGE SCALE GENOMIC DNA]</scope>
    <source>
        <strain evidence="2">IBRC-M 10987</strain>
    </source>
</reference>
<organism evidence="1 2">
    <name type="scientific">Paenibacillus xanthanilyticus</name>
    <dbReference type="NCBI Taxonomy" id="1783531"/>
    <lineage>
        <taxon>Bacteria</taxon>
        <taxon>Bacillati</taxon>
        <taxon>Bacillota</taxon>
        <taxon>Bacilli</taxon>
        <taxon>Bacillales</taxon>
        <taxon>Paenibacillaceae</taxon>
        <taxon>Paenibacillus</taxon>
    </lineage>
</organism>
<dbReference type="InterPro" id="IPR025622">
    <property type="entry name" value="YqzE"/>
</dbReference>
<dbReference type="RefSeq" id="WP_377718746.1">
    <property type="nucleotide sequence ID" value="NZ_JBHSAM010000020.1"/>
</dbReference>
<dbReference type="EMBL" id="JBHSAM010000020">
    <property type="protein sequence ID" value="MFC4100098.1"/>
    <property type="molecule type" value="Genomic_DNA"/>
</dbReference>
<sequence length="78" mass="9174">MAGRDDLIKYVTQQVVTYIDTPEEERKQKRQAAKAAREPWLTKWFGMAPVGIALWWRARKDRALEVMETEQPDLVVEK</sequence>
<comment type="caution">
    <text evidence="1">The sequence shown here is derived from an EMBL/GenBank/DDBJ whole genome shotgun (WGS) entry which is preliminary data.</text>
</comment>
<proteinExistence type="predicted"/>
<protein>
    <submittedName>
        <fullName evidence="1">YqzE family protein</fullName>
    </submittedName>
</protein>
<dbReference type="Pfam" id="PF14038">
    <property type="entry name" value="YqzE"/>
    <property type="match status" value="1"/>
</dbReference>
<name>A0ABV8K0T1_9BACL</name>
<keyword evidence="2" id="KW-1185">Reference proteome</keyword>
<evidence type="ECO:0000313" key="1">
    <source>
        <dbReference type="EMBL" id="MFC4100098.1"/>
    </source>
</evidence>
<gene>
    <name evidence="1" type="ORF">ACFOZ8_10530</name>
</gene>
<accession>A0ABV8K0T1</accession>
<dbReference type="Proteomes" id="UP001595715">
    <property type="component" value="Unassembled WGS sequence"/>
</dbReference>
<evidence type="ECO:0000313" key="2">
    <source>
        <dbReference type="Proteomes" id="UP001595715"/>
    </source>
</evidence>